<accession>A0AAV9S604</accession>
<dbReference type="InterPro" id="IPR003605">
    <property type="entry name" value="GS_dom"/>
</dbReference>
<evidence type="ECO:0000256" key="4">
    <source>
        <dbReference type="ARBA" id="ARBA00009605"/>
    </source>
</evidence>
<keyword evidence="15 20" id="KW-1133">Transmembrane helix</keyword>
<evidence type="ECO:0000256" key="12">
    <source>
        <dbReference type="ARBA" id="ARBA00022777"/>
    </source>
</evidence>
<dbReference type="InterPro" id="IPR008271">
    <property type="entry name" value="Ser/Thr_kinase_AS"/>
</dbReference>
<dbReference type="PANTHER" id="PTHR23255">
    <property type="entry name" value="TRANSFORMING GROWTH FACTOR-BETA RECEPTOR TYPE I AND II"/>
    <property type="match status" value="1"/>
</dbReference>
<keyword evidence="24" id="KW-1185">Reference proteome</keyword>
<evidence type="ECO:0000256" key="1">
    <source>
        <dbReference type="ARBA" id="ARBA00001936"/>
    </source>
</evidence>
<sequence length="653" mass="73550">MGMPLVICLKMGLTNSMFHLQPPLCGGMTPTCRAAYPPELSRARPPCRVGCRSGEAPRWAFDGAQKSAVSVEDCCRLQNYCWEAEWESLIERERTQALLRKGFLRRREHLWDWKEAGRMVAVWLPAEGAWQAVLLVAGLASLSSGSDANLLDTMLQRRVSKVGSDRLVEESSSTSTVLAKKMLLCKCYPQCPDGAVNNTCMTDGVCFTMVTKEEGGHVVHSAGCLPLVGSDFQCRDTRSWRTLNCCTNQDYCNSHLYPTLPPLVTSEYVDSSIQYRVLFISVTVCSMLCVILVFCYFRYKQQTSRPPYSIDLEQNETYIPPGETLNDLIEHSRSAGSGSGSGLPLLVQRTIAKQIHMVVQIGKGRYGEVWMGKWRGERVAVKVFFTTEEESWFRETEIYQTFLMRHDNILGFIASDIKGTGSWTQLYLITDYHENGSLYDYLQSNTLDIRALLKLAYSSISGLCHLHTEIYGTQGKPAIAHRDLKSKNILVKKNGLCCIADLGLAVKFNSDTNEVDIPPNLRVGTKRYMPPEVLDETLNRTTFQSFIMADMYSFGLILWELARRCTSGGVVEEYQLPYHDLVPADPSYEDMREVVCIKKKRPSIPNLGSNNECLRQIGKLMSECWAHNPACRLTALRVKKTLAKMLESQDIKL</sequence>
<dbReference type="CDD" id="cd14144">
    <property type="entry name" value="STKc_BMPR1"/>
    <property type="match status" value="1"/>
</dbReference>
<evidence type="ECO:0000256" key="11">
    <source>
        <dbReference type="ARBA" id="ARBA00022741"/>
    </source>
</evidence>
<dbReference type="AlphaFoldDB" id="A0AAV9S604"/>
<evidence type="ECO:0000256" key="7">
    <source>
        <dbReference type="ARBA" id="ARBA00022679"/>
    </source>
</evidence>
<evidence type="ECO:0000256" key="17">
    <source>
        <dbReference type="ARBA" id="ARBA00023170"/>
    </source>
</evidence>
<organism evidence="23 24">
    <name type="scientific">Crenichthys baileyi</name>
    <name type="common">White River springfish</name>
    <dbReference type="NCBI Taxonomy" id="28760"/>
    <lineage>
        <taxon>Eukaryota</taxon>
        <taxon>Metazoa</taxon>
        <taxon>Chordata</taxon>
        <taxon>Craniata</taxon>
        <taxon>Vertebrata</taxon>
        <taxon>Euteleostomi</taxon>
        <taxon>Actinopterygii</taxon>
        <taxon>Neopterygii</taxon>
        <taxon>Teleostei</taxon>
        <taxon>Neoteleostei</taxon>
        <taxon>Acanthomorphata</taxon>
        <taxon>Ovalentaria</taxon>
        <taxon>Atherinomorphae</taxon>
        <taxon>Cyprinodontiformes</taxon>
        <taxon>Goodeidae</taxon>
        <taxon>Crenichthys</taxon>
    </lineage>
</organism>
<comment type="caution">
    <text evidence="23">The sequence shown here is derived from an EMBL/GenBank/DDBJ whole genome shotgun (WGS) entry which is preliminary data.</text>
</comment>
<comment type="subcellular location">
    <subcellularLocation>
        <location evidence="3">Membrane</location>
        <topology evidence="3">Single-pass type I membrane protein</topology>
    </subcellularLocation>
</comment>
<dbReference type="InterPro" id="IPR000719">
    <property type="entry name" value="Prot_kinase_dom"/>
</dbReference>
<dbReference type="Gene3D" id="2.10.60.10">
    <property type="entry name" value="CD59"/>
    <property type="match status" value="1"/>
</dbReference>
<keyword evidence="8 20" id="KW-0812">Transmembrane</keyword>
<dbReference type="Gene3D" id="3.30.200.20">
    <property type="entry name" value="Phosphorylase Kinase, domain 1"/>
    <property type="match status" value="1"/>
</dbReference>
<feature type="domain" description="Protein kinase" evidence="21">
    <location>
        <begin position="355"/>
        <end position="646"/>
    </location>
</feature>
<evidence type="ECO:0000256" key="20">
    <source>
        <dbReference type="SAM" id="Phobius"/>
    </source>
</evidence>
<keyword evidence="7" id="KW-0808">Transferase</keyword>
<name>A0AAV9S604_9TELE</name>
<evidence type="ECO:0000313" key="23">
    <source>
        <dbReference type="EMBL" id="KAK5616793.1"/>
    </source>
</evidence>
<keyword evidence="11 19" id="KW-0547">Nucleotide-binding</keyword>
<protein>
    <recommendedName>
        <fullName evidence="5">receptor protein serine/threonine kinase</fullName>
        <ecNumber evidence="5">2.7.11.30</ecNumber>
    </recommendedName>
</protein>
<keyword evidence="14" id="KW-0460">Magnesium</keyword>
<dbReference type="InterPro" id="IPR000333">
    <property type="entry name" value="TGFB_receptor"/>
</dbReference>
<proteinExistence type="inferred from homology"/>
<dbReference type="FunFam" id="1.10.510.10:FF:000018">
    <property type="entry name" value="Receptor protein serine/threonine kinase"/>
    <property type="match status" value="1"/>
</dbReference>
<dbReference type="GO" id="GO:0071363">
    <property type="term" value="P:cellular response to growth factor stimulus"/>
    <property type="evidence" value="ECO:0007669"/>
    <property type="project" value="TreeGrafter"/>
</dbReference>
<dbReference type="Pfam" id="PF01064">
    <property type="entry name" value="Activin_recp"/>
    <property type="match status" value="1"/>
</dbReference>
<dbReference type="FunFam" id="3.30.200.20:FF:000055">
    <property type="entry name" value="Receptor protein serine/threonine kinase"/>
    <property type="match status" value="1"/>
</dbReference>
<dbReference type="GO" id="GO:0043235">
    <property type="term" value="C:receptor complex"/>
    <property type="evidence" value="ECO:0007669"/>
    <property type="project" value="TreeGrafter"/>
</dbReference>
<dbReference type="Pfam" id="PF08515">
    <property type="entry name" value="TGF_beta_GS"/>
    <property type="match status" value="1"/>
</dbReference>
<evidence type="ECO:0000256" key="8">
    <source>
        <dbReference type="ARBA" id="ARBA00022692"/>
    </source>
</evidence>
<dbReference type="EMBL" id="JAHHUM010000871">
    <property type="protein sequence ID" value="KAK5616793.1"/>
    <property type="molecule type" value="Genomic_DNA"/>
</dbReference>
<evidence type="ECO:0000256" key="6">
    <source>
        <dbReference type="ARBA" id="ARBA00022527"/>
    </source>
</evidence>
<dbReference type="PANTHER" id="PTHR23255:SF62">
    <property type="entry name" value="BONE MORPHOGENETIC PROTEIN RECEPTOR TYPE-1B"/>
    <property type="match status" value="1"/>
</dbReference>
<dbReference type="GO" id="GO:0005886">
    <property type="term" value="C:plasma membrane"/>
    <property type="evidence" value="ECO:0007669"/>
    <property type="project" value="TreeGrafter"/>
</dbReference>
<dbReference type="InterPro" id="IPR017441">
    <property type="entry name" value="Protein_kinase_ATP_BS"/>
</dbReference>
<evidence type="ECO:0000256" key="14">
    <source>
        <dbReference type="ARBA" id="ARBA00022842"/>
    </source>
</evidence>
<dbReference type="Gene3D" id="1.10.510.10">
    <property type="entry name" value="Transferase(Phosphotransferase) domain 1"/>
    <property type="match status" value="1"/>
</dbReference>
<evidence type="ECO:0000259" key="22">
    <source>
        <dbReference type="PROSITE" id="PS51256"/>
    </source>
</evidence>
<evidence type="ECO:0000256" key="16">
    <source>
        <dbReference type="ARBA" id="ARBA00023136"/>
    </source>
</evidence>
<dbReference type="SMART" id="SM00220">
    <property type="entry name" value="S_TKc"/>
    <property type="match status" value="1"/>
</dbReference>
<keyword evidence="9" id="KW-0479">Metal-binding</keyword>
<dbReference type="InterPro" id="IPR001245">
    <property type="entry name" value="Ser-Thr/Tyr_kinase_cat_dom"/>
</dbReference>
<dbReference type="PROSITE" id="PS51256">
    <property type="entry name" value="GS"/>
    <property type="match status" value="1"/>
</dbReference>
<keyword evidence="12" id="KW-0418">Kinase</keyword>
<comment type="cofactor">
    <cofactor evidence="1">
        <name>Mn(2+)</name>
        <dbReference type="ChEBI" id="CHEBI:29035"/>
    </cofactor>
</comment>
<evidence type="ECO:0000256" key="15">
    <source>
        <dbReference type="ARBA" id="ARBA00022989"/>
    </source>
</evidence>
<comment type="cofactor">
    <cofactor evidence="2">
        <name>Mg(2+)</name>
        <dbReference type="ChEBI" id="CHEBI:18420"/>
    </cofactor>
</comment>
<dbReference type="PROSITE" id="PS00108">
    <property type="entry name" value="PROTEIN_KINASE_ST"/>
    <property type="match status" value="1"/>
</dbReference>
<feature type="transmembrane region" description="Helical" evidence="20">
    <location>
        <begin position="277"/>
        <end position="297"/>
    </location>
</feature>
<evidence type="ECO:0000313" key="24">
    <source>
        <dbReference type="Proteomes" id="UP001311232"/>
    </source>
</evidence>
<dbReference type="EC" id="2.7.11.30" evidence="5"/>
<keyword evidence="16 20" id="KW-0472">Membrane</keyword>
<keyword evidence="17 23" id="KW-0675">Receptor</keyword>
<keyword evidence="10" id="KW-0732">Signal</keyword>
<reference evidence="23 24" key="1">
    <citation type="submission" date="2021-06" db="EMBL/GenBank/DDBJ databases">
        <authorList>
            <person name="Palmer J.M."/>
        </authorList>
    </citation>
    <scope>NUCLEOTIDE SEQUENCE [LARGE SCALE GENOMIC DNA]</scope>
    <source>
        <strain evidence="23 24">MEX-2019</strain>
        <tissue evidence="23">Muscle</tissue>
    </source>
</reference>
<evidence type="ECO:0000256" key="3">
    <source>
        <dbReference type="ARBA" id="ARBA00004479"/>
    </source>
</evidence>
<feature type="binding site" evidence="19">
    <location>
        <position position="382"/>
    </location>
    <ligand>
        <name>ATP</name>
        <dbReference type="ChEBI" id="CHEBI:30616"/>
    </ligand>
</feature>
<evidence type="ECO:0000256" key="13">
    <source>
        <dbReference type="ARBA" id="ARBA00022840"/>
    </source>
</evidence>
<evidence type="ECO:0000256" key="5">
    <source>
        <dbReference type="ARBA" id="ARBA00012401"/>
    </source>
</evidence>
<evidence type="ECO:0000256" key="19">
    <source>
        <dbReference type="PROSITE-ProRule" id="PRU10141"/>
    </source>
</evidence>
<dbReference type="Pfam" id="PF07714">
    <property type="entry name" value="PK_Tyr_Ser-Thr"/>
    <property type="match status" value="1"/>
</dbReference>
<evidence type="ECO:0000256" key="18">
    <source>
        <dbReference type="ARBA" id="ARBA00023211"/>
    </source>
</evidence>
<dbReference type="GO" id="GO:0004675">
    <property type="term" value="F:transmembrane receptor protein serine/threonine kinase activity"/>
    <property type="evidence" value="ECO:0007669"/>
    <property type="project" value="UniProtKB-EC"/>
</dbReference>
<dbReference type="GO" id="GO:0046872">
    <property type="term" value="F:metal ion binding"/>
    <property type="evidence" value="ECO:0007669"/>
    <property type="project" value="UniProtKB-KW"/>
</dbReference>
<dbReference type="PROSITE" id="PS00107">
    <property type="entry name" value="PROTEIN_KINASE_ATP"/>
    <property type="match status" value="1"/>
</dbReference>
<keyword evidence="13 19" id="KW-0067">ATP-binding</keyword>
<dbReference type="PROSITE" id="PS50011">
    <property type="entry name" value="PROTEIN_KINASE_DOM"/>
    <property type="match status" value="1"/>
</dbReference>
<dbReference type="SUPFAM" id="SSF56112">
    <property type="entry name" value="Protein kinase-like (PK-like)"/>
    <property type="match status" value="1"/>
</dbReference>
<dbReference type="SMART" id="SM00467">
    <property type="entry name" value="GS"/>
    <property type="match status" value="1"/>
</dbReference>
<comment type="similarity">
    <text evidence="4">Belongs to the protein kinase superfamily. TKL Ser/Thr protein kinase family. TGFB receptor subfamily.</text>
</comment>
<evidence type="ECO:0000256" key="2">
    <source>
        <dbReference type="ARBA" id="ARBA00001946"/>
    </source>
</evidence>
<feature type="domain" description="GS" evidence="22">
    <location>
        <begin position="323"/>
        <end position="354"/>
    </location>
</feature>
<keyword evidence="6" id="KW-0723">Serine/threonine-protein kinase</keyword>
<evidence type="ECO:0000259" key="21">
    <source>
        <dbReference type="PROSITE" id="PS50011"/>
    </source>
</evidence>
<dbReference type="InterPro" id="IPR000472">
    <property type="entry name" value="Activin_recp"/>
</dbReference>
<evidence type="ECO:0000256" key="9">
    <source>
        <dbReference type="ARBA" id="ARBA00022723"/>
    </source>
</evidence>
<dbReference type="SUPFAM" id="SSF57302">
    <property type="entry name" value="Snake toxin-like"/>
    <property type="match status" value="1"/>
</dbReference>
<dbReference type="InterPro" id="IPR011009">
    <property type="entry name" value="Kinase-like_dom_sf"/>
</dbReference>
<gene>
    <name evidence="23" type="primary">BMPR1B_1</name>
    <name evidence="23" type="ORF">CRENBAI_020482</name>
</gene>
<keyword evidence="18" id="KW-0464">Manganese</keyword>
<dbReference type="InterPro" id="IPR045860">
    <property type="entry name" value="Snake_toxin-like_sf"/>
</dbReference>
<dbReference type="GO" id="GO:0005524">
    <property type="term" value="F:ATP binding"/>
    <property type="evidence" value="ECO:0007669"/>
    <property type="project" value="UniProtKB-UniRule"/>
</dbReference>
<dbReference type="Proteomes" id="UP001311232">
    <property type="component" value="Unassembled WGS sequence"/>
</dbReference>
<evidence type="ECO:0000256" key="10">
    <source>
        <dbReference type="ARBA" id="ARBA00022729"/>
    </source>
</evidence>